<evidence type="ECO:0000313" key="2">
    <source>
        <dbReference type="Proteomes" id="UP000236630"/>
    </source>
</evidence>
<feature type="non-terminal residue" evidence="1">
    <location>
        <position position="1"/>
    </location>
</feature>
<reference evidence="1 2" key="1">
    <citation type="journal article" date="2017" name="Front. Genet.">
        <title>Draft sequencing of the heterozygous diploid genome of Satsuma (Citrus unshiu Marc.) using a hybrid assembly approach.</title>
        <authorList>
            <person name="Shimizu T."/>
            <person name="Tanizawa Y."/>
            <person name="Mochizuki T."/>
            <person name="Nagasaki H."/>
            <person name="Yoshioka T."/>
            <person name="Toyoda A."/>
            <person name="Fujiyama A."/>
            <person name="Kaminuma E."/>
            <person name="Nakamura Y."/>
        </authorList>
    </citation>
    <scope>NUCLEOTIDE SEQUENCE [LARGE SCALE GENOMIC DNA]</scope>
    <source>
        <strain evidence="2">cv. Miyagawa wase</strain>
    </source>
</reference>
<dbReference type="AlphaFoldDB" id="A0A2H5QY29"/>
<dbReference type="EMBL" id="BDQV01016771">
    <property type="protein sequence ID" value="GAY69534.1"/>
    <property type="molecule type" value="Genomic_DNA"/>
</dbReference>
<dbReference type="Proteomes" id="UP000236630">
    <property type="component" value="Unassembled WGS sequence"/>
</dbReference>
<evidence type="ECO:0000313" key="1">
    <source>
        <dbReference type="EMBL" id="GAY69534.1"/>
    </source>
</evidence>
<sequence length="61" mass="7244">TIAQITTHIHETITDIYKSDYYWDQLTSMLMELCPDFNPHKYSRDVYSSLMGKGEDYLHLN</sequence>
<organism evidence="1 2">
    <name type="scientific">Citrus unshiu</name>
    <name type="common">Satsuma mandarin</name>
    <name type="synonym">Citrus nobilis var. unshiu</name>
    <dbReference type="NCBI Taxonomy" id="55188"/>
    <lineage>
        <taxon>Eukaryota</taxon>
        <taxon>Viridiplantae</taxon>
        <taxon>Streptophyta</taxon>
        <taxon>Embryophyta</taxon>
        <taxon>Tracheophyta</taxon>
        <taxon>Spermatophyta</taxon>
        <taxon>Magnoliopsida</taxon>
        <taxon>eudicotyledons</taxon>
        <taxon>Gunneridae</taxon>
        <taxon>Pentapetalae</taxon>
        <taxon>rosids</taxon>
        <taxon>malvids</taxon>
        <taxon>Sapindales</taxon>
        <taxon>Rutaceae</taxon>
        <taxon>Aurantioideae</taxon>
        <taxon>Citrus</taxon>
    </lineage>
</organism>
<comment type="caution">
    <text evidence="1">The sequence shown here is derived from an EMBL/GenBank/DDBJ whole genome shotgun (WGS) entry which is preliminary data.</text>
</comment>
<name>A0A2H5QY29_CITUN</name>
<proteinExistence type="predicted"/>
<gene>
    <name evidence="1" type="ORF">CUMW_289860</name>
</gene>
<keyword evidence="2" id="KW-1185">Reference proteome</keyword>
<accession>A0A2H5QY29</accession>
<protein>
    <submittedName>
        <fullName evidence="1">Uncharacterized protein</fullName>
    </submittedName>
</protein>